<evidence type="ECO:0000313" key="3">
    <source>
        <dbReference type="Proteomes" id="UP001142078"/>
    </source>
</evidence>
<comment type="caution">
    <text evidence="2">The sequence shown here is derived from an EMBL/GenBank/DDBJ whole genome shotgun (WGS) entry which is preliminary data.</text>
</comment>
<evidence type="ECO:0000313" key="2">
    <source>
        <dbReference type="EMBL" id="MCR2044760.1"/>
    </source>
</evidence>
<dbReference type="SMART" id="SM00849">
    <property type="entry name" value="Lactamase_B"/>
    <property type="match status" value="1"/>
</dbReference>
<name>A0A9X2S5M8_9FIRM</name>
<dbReference type="Gene3D" id="3.60.15.10">
    <property type="entry name" value="Ribonuclease Z/Hydroxyacylglutathione hydrolase-like"/>
    <property type="match status" value="1"/>
</dbReference>
<dbReference type="InterPro" id="IPR036866">
    <property type="entry name" value="RibonucZ/Hydroxyglut_hydro"/>
</dbReference>
<dbReference type="InterPro" id="IPR001279">
    <property type="entry name" value="Metallo-B-lactamas"/>
</dbReference>
<gene>
    <name evidence="2" type="ORF">NSA23_11655</name>
</gene>
<reference evidence="2" key="1">
    <citation type="submission" date="2022-07" db="EMBL/GenBank/DDBJ databases">
        <title>Enhanced cultured diversity of the mouse gut microbiota enables custom-made synthetic communities.</title>
        <authorList>
            <person name="Afrizal A."/>
        </authorList>
    </citation>
    <scope>NUCLEOTIDE SEQUENCE</scope>
    <source>
        <strain evidence="2">DSM 29482</strain>
    </source>
</reference>
<dbReference type="AlphaFoldDB" id="A0A9X2S5M8"/>
<proteinExistence type="predicted"/>
<dbReference type="Proteomes" id="UP001142078">
    <property type="component" value="Unassembled WGS sequence"/>
</dbReference>
<organism evidence="2 3">
    <name type="scientific">Anaerosalibacter massiliensis</name>
    <dbReference type="NCBI Taxonomy" id="1347392"/>
    <lineage>
        <taxon>Bacteria</taxon>
        <taxon>Bacillati</taxon>
        <taxon>Bacillota</taxon>
        <taxon>Tissierellia</taxon>
        <taxon>Tissierellales</taxon>
        <taxon>Sporanaerobacteraceae</taxon>
        <taxon>Anaerosalibacter</taxon>
    </lineage>
</organism>
<dbReference type="PANTHER" id="PTHR42951">
    <property type="entry name" value="METALLO-BETA-LACTAMASE DOMAIN-CONTAINING"/>
    <property type="match status" value="1"/>
</dbReference>
<evidence type="ECO:0000259" key="1">
    <source>
        <dbReference type="SMART" id="SM00849"/>
    </source>
</evidence>
<dbReference type="Pfam" id="PF00753">
    <property type="entry name" value="Lactamase_B"/>
    <property type="match status" value="1"/>
</dbReference>
<accession>A0A9X2S5M8</accession>
<dbReference type="RefSeq" id="WP_042678688.1">
    <property type="nucleotide sequence ID" value="NZ_CABKTM010000007.1"/>
</dbReference>
<dbReference type="InterPro" id="IPR050855">
    <property type="entry name" value="NDM-1-like"/>
</dbReference>
<keyword evidence="3" id="KW-1185">Reference proteome</keyword>
<dbReference type="SUPFAM" id="SSF56281">
    <property type="entry name" value="Metallo-hydrolase/oxidoreductase"/>
    <property type="match status" value="1"/>
</dbReference>
<dbReference type="OrthoDB" id="11380at2"/>
<protein>
    <submittedName>
        <fullName evidence="2">MBL fold metallo-hydrolase</fullName>
    </submittedName>
</protein>
<dbReference type="CDD" id="cd07743">
    <property type="entry name" value="metallo-hydrolase-like_MBL-fold"/>
    <property type="match status" value="1"/>
</dbReference>
<sequence>MKLVKIRGNTYYIPHNTNIGVYTYKNKNCILIDTGINNTAARKIENVLISNNLHPKYIINTHNHLDHSGGNNYFTENYPGCITYASERERLFLEYNELFPYTFYGASSTKEIAKSNKPIKVDYTLEYGVEKIDGEKFETIPLKGHSIEQIGIITPDKVCFLGDGIFSPEILEKYSIPFLYDIEATLNTFKYVEEIDGDIFVISHSDKLYEKDEIKSLVDINIKWVNNISEEILTILEQPHTREDLLQSIIILNEIDDSVLNFNQYHIYFSSISAFLTYLTNKNLIENHIENGKIYYYQK</sequence>
<feature type="domain" description="Metallo-beta-lactamase" evidence="1">
    <location>
        <begin position="16"/>
        <end position="204"/>
    </location>
</feature>
<dbReference type="PANTHER" id="PTHR42951:SF14">
    <property type="entry name" value="METALLO-BETA-LACTAMASE SUPERFAMILY PROTEIN"/>
    <property type="match status" value="1"/>
</dbReference>
<dbReference type="EMBL" id="JANJZL010000008">
    <property type="protein sequence ID" value="MCR2044760.1"/>
    <property type="molecule type" value="Genomic_DNA"/>
</dbReference>